<accession>A0AC61PLI0</accession>
<comment type="caution">
    <text evidence="1">The sequence shown here is derived from an EMBL/GenBank/DDBJ whole genome shotgun (WGS) entry which is preliminary data.</text>
</comment>
<sequence>MYKDTSTKMKRLSIAICALGMTVSVIIGLFYIGLSDGIHSATWNETLVNGIFFIIGGAVISWLVSLLVYGCGQILGDYREMKQSEEQPRRRVLEPQQREFV</sequence>
<gene>
    <name evidence="1" type="ORF">SAMN06297397_1601</name>
</gene>
<dbReference type="Proteomes" id="UP000192328">
    <property type="component" value="Unassembled WGS sequence"/>
</dbReference>
<evidence type="ECO:0000313" key="1">
    <source>
        <dbReference type="EMBL" id="SMC59090.1"/>
    </source>
</evidence>
<name>A0AC61PLI0_9FIRM</name>
<evidence type="ECO:0000313" key="2">
    <source>
        <dbReference type="Proteomes" id="UP000192328"/>
    </source>
</evidence>
<keyword evidence="2" id="KW-1185">Reference proteome</keyword>
<organism evidence="1 2">
    <name type="scientific">Aristaeella lactis</name>
    <dbReference type="NCBI Taxonomy" id="3046383"/>
    <lineage>
        <taxon>Bacteria</taxon>
        <taxon>Bacillati</taxon>
        <taxon>Bacillota</taxon>
        <taxon>Clostridia</taxon>
        <taxon>Eubacteriales</taxon>
        <taxon>Aristaeellaceae</taxon>
        <taxon>Aristaeella</taxon>
    </lineage>
</organism>
<proteinExistence type="predicted"/>
<dbReference type="EMBL" id="FWXZ01000002">
    <property type="protein sequence ID" value="SMC59090.1"/>
    <property type="molecule type" value="Genomic_DNA"/>
</dbReference>
<reference evidence="1" key="1">
    <citation type="submission" date="2017-04" db="EMBL/GenBank/DDBJ databases">
        <authorList>
            <person name="Varghese N."/>
            <person name="Submissions S."/>
        </authorList>
    </citation>
    <scope>NUCLEOTIDE SEQUENCE</scope>
    <source>
        <strain evidence="1">WTE2008</strain>
    </source>
</reference>
<protein>
    <submittedName>
        <fullName evidence="1">Uncharacterized protein</fullName>
    </submittedName>
</protein>